<evidence type="ECO:0000256" key="5">
    <source>
        <dbReference type="ARBA" id="ARBA00038359"/>
    </source>
</evidence>
<feature type="transmembrane region" description="Helical" evidence="6">
    <location>
        <begin position="114"/>
        <end position="145"/>
    </location>
</feature>
<dbReference type="AlphaFoldDB" id="A0A9P7QW69"/>
<dbReference type="GO" id="GO:0016020">
    <property type="term" value="C:membrane"/>
    <property type="evidence" value="ECO:0007669"/>
    <property type="project" value="UniProtKB-SubCell"/>
</dbReference>
<evidence type="ECO:0000256" key="1">
    <source>
        <dbReference type="ARBA" id="ARBA00004141"/>
    </source>
</evidence>
<name>A0A9P7QW69_9PEZI</name>
<feature type="transmembrane region" description="Helical" evidence="6">
    <location>
        <begin position="51"/>
        <end position="73"/>
    </location>
</feature>
<feature type="domain" description="Rhodopsin" evidence="7">
    <location>
        <begin position="35"/>
        <end position="256"/>
    </location>
</feature>
<evidence type="ECO:0000256" key="3">
    <source>
        <dbReference type="ARBA" id="ARBA00022989"/>
    </source>
</evidence>
<dbReference type="EMBL" id="JAESDN010000010">
    <property type="protein sequence ID" value="KAG7044318.1"/>
    <property type="molecule type" value="Genomic_DNA"/>
</dbReference>
<dbReference type="PANTHER" id="PTHR33048:SF47">
    <property type="entry name" value="INTEGRAL MEMBRANE PROTEIN-RELATED"/>
    <property type="match status" value="1"/>
</dbReference>
<dbReference type="InterPro" id="IPR052337">
    <property type="entry name" value="SAT4-like"/>
</dbReference>
<keyword evidence="3 6" id="KW-1133">Transmembrane helix</keyword>
<evidence type="ECO:0000256" key="2">
    <source>
        <dbReference type="ARBA" id="ARBA00022692"/>
    </source>
</evidence>
<reference evidence="8" key="1">
    <citation type="submission" date="2021-05" db="EMBL/GenBank/DDBJ databases">
        <title>Comparative genomics of three Colletotrichum scovillei strains and genetic complementation revealed genes involved fungal growth and virulence on chili pepper.</title>
        <authorList>
            <person name="Hsieh D.-K."/>
            <person name="Chuang S.-C."/>
            <person name="Chen C.-Y."/>
            <person name="Chao Y.-T."/>
            <person name="Lu M.-Y.J."/>
            <person name="Lee M.-H."/>
            <person name="Shih M.-C."/>
        </authorList>
    </citation>
    <scope>NUCLEOTIDE SEQUENCE</scope>
    <source>
        <strain evidence="8">Coll-153</strain>
    </source>
</reference>
<keyword evidence="9" id="KW-1185">Reference proteome</keyword>
<gene>
    <name evidence="8" type="ORF">JMJ77_003781</name>
</gene>
<comment type="caution">
    <text evidence="8">The sequence shown here is derived from an EMBL/GenBank/DDBJ whole genome shotgun (WGS) entry which is preliminary data.</text>
</comment>
<dbReference type="PANTHER" id="PTHR33048">
    <property type="entry name" value="PTH11-LIKE INTEGRAL MEMBRANE PROTEIN (AFU_ORTHOLOGUE AFUA_5G11245)"/>
    <property type="match status" value="1"/>
</dbReference>
<organism evidence="8 9">
    <name type="scientific">Colletotrichum scovillei</name>
    <dbReference type="NCBI Taxonomy" id="1209932"/>
    <lineage>
        <taxon>Eukaryota</taxon>
        <taxon>Fungi</taxon>
        <taxon>Dikarya</taxon>
        <taxon>Ascomycota</taxon>
        <taxon>Pezizomycotina</taxon>
        <taxon>Sordariomycetes</taxon>
        <taxon>Hypocreomycetidae</taxon>
        <taxon>Glomerellales</taxon>
        <taxon>Glomerellaceae</taxon>
        <taxon>Colletotrichum</taxon>
        <taxon>Colletotrichum acutatum species complex</taxon>
    </lineage>
</organism>
<feature type="transmembrane region" description="Helical" evidence="6">
    <location>
        <begin position="20"/>
        <end position="39"/>
    </location>
</feature>
<keyword evidence="4 6" id="KW-0472">Membrane</keyword>
<proteinExistence type="inferred from homology"/>
<accession>A0A9P7QW69</accession>
<evidence type="ECO:0000256" key="6">
    <source>
        <dbReference type="SAM" id="Phobius"/>
    </source>
</evidence>
<feature type="transmembrane region" description="Helical" evidence="6">
    <location>
        <begin position="157"/>
        <end position="181"/>
    </location>
</feature>
<feature type="transmembrane region" description="Helical" evidence="6">
    <location>
        <begin position="79"/>
        <end position="102"/>
    </location>
</feature>
<comment type="subcellular location">
    <subcellularLocation>
        <location evidence="1">Membrane</location>
        <topology evidence="1">Multi-pass membrane protein</topology>
    </subcellularLocation>
</comment>
<evidence type="ECO:0000256" key="4">
    <source>
        <dbReference type="ARBA" id="ARBA00023136"/>
    </source>
</evidence>
<evidence type="ECO:0000313" key="9">
    <source>
        <dbReference type="Proteomes" id="UP000699042"/>
    </source>
</evidence>
<feature type="transmembrane region" description="Helical" evidence="6">
    <location>
        <begin position="193"/>
        <end position="212"/>
    </location>
</feature>
<sequence>MADNEAHAIRTESNGPLVNGIAIGFVIASASVLSLRLYTRLVLLKTAGKDDWTMLVAMLFALVVGVGTVFGTFCLDEQYLLIVILHYNMGMNVVKVSFLLQYRRVFVSKVVQRVCFWAMVYVVIWACIQATLLGLSCLPIAIIVPSTADFCLDTLPIWYFSSAMSLATDFMIFCIPLPSVLRLQLPKKQKAMLFGIFCLGFFVCIISVYRMFTLRTAVSSNDPPWENIGAAIWSAIELNTSIICASLPTIRPLLSKWLPGAGLSSAHNKTSAYNRYGSSSGMGRGTFKELKSGQREISTEELVLNDMNANQSSSMPSVYAHITADPEMGHRDRRNRGNHQNQIMVTTETMIKEGRQSGTSRNA</sequence>
<protein>
    <submittedName>
        <fullName evidence="8">Integral membrane protein</fullName>
    </submittedName>
</protein>
<evidence type="ECO:0000259" key="7">
    <source>
        <dbReference type="Pfam" id="PF20684"/>
    </source>
</evidence>
<evidence type="ECO:0000313" key="8">
    <source>
        <dbReference type="EMBL" id="KAG7044318.1"/>
    </source>
</evidence>
<comment type="similarity">
    <text evidence="5">Belongs to the SAT4 family.</text>
</comment>
<dbReference type="Pfam" id="PF20684">
    <property type="entry name" value="Fung_rhodopsin"/>
    <property type="match status" value="1"/>
</dbReference>
<dbReference type="InterPro" id="IPR049326">
    <property type="entry name" value="Rhodopsin_dom_fungi"/>
</dbReference>
<dbReference type="Proteomes" id="UP000699042">
    <property type="component" value="Unassembled WGS sequence"/>
</dbReference>
<keyword evidence="2 6" id="KW-0812">Transmembrane</keyword>